<reference evidence="1" key="1">
    <citation type="submission" date="2022-04" db="EMBL/GenBank/DDBJ databases">
        <title>Jade perch genome.</title>
        <authorList>
            <person name="Chao B."/>
        </authorList>
    </citation>
    <scope>NUCLEOTIDE SEQUENCE</scope>
    <source>
        <strain evidence="1">CB-2022</strain>
    </source>
</reference>
<gene>
    <name evidence="1" type="ORF">L3Q82_005576</name>
</gene>
<accession>A0ACB8V9Q0</accession>
<evidence type="ECO:0000313" key="1">
    <source>
        <dbReference type="EMBL" id="KAI3352229.1"/>
    </source>
</evidence>
<sequence>MKETSYEEALAKQCRQLVQAQTQRAEKKKKDKTQEKKNKGKKKEDRPDGKPSEVGGDNGEEPEVVTCTEPESDPEPAAEHDAASDPKPEPEPEPTIVTATTTESPPAASPKEKKKKKSAKVEPAAAFETAAKEVLVMAVAPVVDVSPVNVITEVTKELSATKTEVPKVTLSKKKKSKNKPEPVIDSADSSLLLLYDKLLSAVSNATLSDDEMHKLMEVLNQRAGVRHDSWQLACQKGDPLSMLKKQLEEKEKLLTTEQEGAATANNRLRELSKISRAFCLLYSSLTAAGRKDLRYLSFTQAWMEQPLTEGAAQSCQTVL</sequence>
<comment type="caution">
    <text evidence="1">The sequence shown here is derived from an EMBL/GenBank/DDBJ whole genome shotgun (WGS) entry which is preliminary data.</text>
</comment>
<evidence type="ECO:0000313" key="2">
    <source>
        <dbReference type="Proteomes" id="UP000831701"/>
    </source>
</evidence>
<proteinExistence type="predicted"/>
<organism evidence="1 2">
    <name type="scientific">Scortum barcoo</name>
    <name type="common">barcoo grunter</name>
    <dbReference type="NCBI Taxonomy" id="214431"/>
    <lineage>
        <taxon>Eukaryota</taxon>
        <taxon>Metazoa</taxon>
        <taxon>Chordata</taxon>
        <taxon>Craniata</taxon>
        <taxon>Vertebrata</taxon>
        <taxon>Euteleostomi</taxon>
        <taxon>Actinopterygii</taxon>
        <taxon>Neopterygii</taxon>
        <taxon>Teleostei</taxon>
        <taxon>Neoteleostei</taxon>
        <taxon>Acanthomorphata</taxon>
        <taxon>Eupercaria</taxon>
        <taxon>Centrarchiformes</taxon>
        <taxon>Terapontoidei</taxon>
        <taxon>Terapontidae</taxon>
        <taxon>Scortum</taxon>
    </lineage>
</organism>
<dbReference type="Proteomes" id="UP000831701">
    <property type="component" value="Chromosome 23"/>
</dbReference>
<dbReference type="EMBL" id="CM041553">
    <property type="protein sequence ID" value="KAI3352229.1"/>
    <property type="molecule type" value="Genomic_DNA"/>
</dbReference>
<name>A0ACB8V9Q0_9TELE</name>
<protein>
    <submittedName>
        <fullName evidence="1">Uncharacterized protein</fullName>
    </submittedName>
</protein>
<keyword evidence="2" id="KW-1185">Reference proteome</keyword>